<dbReference type="InterPro" id="IPR036397">
    <property type="entry name" value="RNaseH_sf"/>
</dbReference>
<dbReference type="GO" id="GO:0042575">
    <property type="term" value="C:DNA polymerase complex"/>
    <property type="evidence" value="ECO:0007669"/>
    <property type="project" value="UniProtKB-ARBA"/>
</dbReference>
<feature type="compositionally biased region" description="Polar residues" evidence="1">
    <location>
        <begin position="1659"/>
        <end position="1682"/>
    </location>
</feature>
<feature type="region of interest" description="Disordered" evidence="1">
    <location>
        <begin position="222"/>
        <end position="276"/>
    </location>
</feature>
<dbReference type="InterPro" id="IPR040676">
    <property type="entry name" value="DUF5641"/>
</dbReference>
<dbReference type="WBParaSite" id="NBR_0002199801-mRNA-1">
    <property type="protein sequence ID" value="NBR_0002199801-mRNA-1"/>
    <property type="gene ID" value="NBR_0002199801"/>
</dbReference>
<dbReference type="STRING" id="27835.A0A0N4YXM6"/>
<accession>A0A0N4YXM6</accession>
<dbReference type="OMA" id="WIKTKKP"/>
<keyword evidence="4" id="KW-1185">Reference proteome</keyword>
<dbReference type="Pfam" id="PF03564">
    <property type="entry name" value="DUF1759"/>
    <property type="match status" value="1"/>
</dbReference>
<gene>
    <name evidence="3" type="ORF">NBR_LOCUS21999</name>
</gene>
<reference evidence="3 4" key="2">
    <citation type="submission" date="2018-11" db="EMBL/GenBank/DDBJ databases">
        <authorList>
            <consortium name="Pathogen Informatics"/>
        </authorList>
    </citation>
    <scope>NUCLEOTIDE SEQUENCE [LARGE SCALE GENOMIC DNA]</scope>
</reference>
<dbReference type="InterPro" id="IPR001878">
    <property type="entry name" value="Znf_CCHC"/>
</dbReference>
<name>A0A0N4YXM6_NIPBR</name>
<dbReference type="Pfam" id="PF18701">
    <property type="entry name" value="DUF5641"/>
    <property type="match status" value="1"/>
</dbReference>
<dbReference type="Pfam" id="PF05585">
    <property type="entry name" value="DUF1758"/>
    <property type="match status" value="1"/>
</dbReference>
<dbReference type="Gene3D" id="3.30.420.10">
    <property type="entry name" value="Ribonuclease H-like superfamily/Ribonuclease H"/>
    <property type="match status" value="1"/>
</dbReference>
<evidence type="ECO:0000313" key="5">
    <source>
        <dbReference type="WBParaSite" id="NBR_0002199801-mRNA-1"/>
    </source>
</evidence>
<dbReference type="GO" id="GO:0008270">
    <property type="term" value="F:zinc ion binding"/>
    <property type="evidence" value="ECO:0007669"/>
    <property type="project" value="InterPro"/>
</dbReference>
<feature type="compositionally biased region" description="Polar residues" evidence="1">
    <location>
        <begin position="240"/>
        <end position="276"/>
    </location>
</feature>
<dbReference type="PROSITE" id="PS50994">
    <property type="entry name" value="INTEGRASE"/>
    <property type="match status" value="1"/>
</dbReference>
<evidence type="ECO:0000256" key="1">
    <source>
        <dbReference type="SAM" id="MobiDB-lite"/>
    </source>
</evidence>
<dbReference type="InterPro" id="IPR012337">
    <property type="entry name" value="RNaseH-like_sf"/>
</dbReference>
<dbReference type="GO" id="GO:0003676">
    <property type="term" value="F:nucleic acid binding"/>
    <property type="evidence" value="ECO:0007669"/>
    <property type="project" value="InterPro"/>
</dbReference>
<dbReference type="Proteomes" id="UP000271162">
    <property type="component" value="Unassembled WGS sequence"/>
</dbReference>
<dbReference type="SMART" id="SM00343">
    <property type="entry name" value="ZnF_C2HC"/>
    <property type="match status" value="2"/>
</dbReference>
<sequence length="1720" mass="196904">MTADNYSVAMEILKTMFDDKVTMRHILYTKLAQLPPCDPEGRQLHSLYNKMYALVRQFANDDDTKETALGAILLNKLPMRVRSQVYDQTANSHNVTPTELLTILTSIVRKESSLLEMEYHSRNQSSMLHTELHTNYATIASRPRTKSTWRSVPQKQSSKPCPYCNSFSHTATDCSAYVTPSQRNEQAGNLRLCFNCLSSYHSTRQCSSKFSCRFCNRRHHSSLCSQSSKPTEPSAHTKFGTFQTQKANLPVQMSSQSGRSTKAPNTNSSAQPRNSNLHTHAVAATEFEKPPKVKSENQSQVAEQLVTTSISQSSTMQIETPSSPSPLVTLMCATVTLFNPTEPSKQMEVTAFLDSGSNKSYITQHVAATLQLPVLAKEEINVCTFGTKDSLQLQCENHYIGIYTEKGRRQLEVKSVPTLTGALYQARPQQGGDQESFTVTTCKPSILIGNDYFWDIVLSENFHYKVLSNGYHLLHTTIGDILVNKTLDMRTAVTYTSFNEGVTNPSNHEDLTELVSKFWKLEAVGIIDDPNQNDDTECLNLFNNSILYDEDNRRYTVSLPFKMNPSQLPNNYGLAYSRLCSLMRTLQQNPLYLEKYNAVIVDQLERGIIEEVPQQQLKLPSHYLPHHGVVKPDGTTFKVRCVYDGSARTKGNISLNDTLYRGPVLLPDLTGILLRTRFHKILISSDIEKAFLMVGLNEDSRDYTRFLWLKDPSQPFRNDNLVTDIEKAFLMVGLNDDSRDYTRFLWLKDPSQPFRNDNLVTYRFKRVPFGLVSSPFLLAGTIHFHLTSTATQISHKILRNTYVDNVFYGVSSLNDGITFYLKSKELFQTAGMNLRAYASNLNDLNTYFESKEDCKVSRIQKLLGLQWDIQNDTISIQLPSKPLESTTWTKRKILKYVASIFDPLGFVTPATLIGKLILQSLWKIELTWDEVLPPEMDARWRFFTSSWTISKYQLPRALEILEDNTPTEYDIHVFTDASSSSYCAVAYIVARFQGAPPRVSFLISKSRLAPLKQTITIPRLELAAVMIGAKLLTFISQQLDIHIARKFLWSDSSVALNWINTKKDLPVFVSNRVKIIKSNTTDVNIRHVPGSLNPADIGTRGSTIEDLLKTKQWWEGPTFLLQDEANWPQNNYASSHEFVPETAPFPNVIVTTSVQKPSNNSEQSPFIDVQRFSSWIRLLNTVVYVLHFIVKKIPKAHQYFGKSPFVLSYRAETILFRLAQVSYPPSSEQKKQISLFLCHKSALWKSKGRIDNANLSSDAITPIFLPSQSHITTLFVLHIHKSINHGGTNHTLTTLRQKVWIPKGRTTIKRILHNYCYHCKRYSAKPYSLPPFPIHPERRVKSPQYPFQNTGMDFFGPMNYRTKENVVDKYWILLFTCLNCRAVYIDVVLDMSAHTVLHGLRRFIATVGCPTWIICDNAQSFKTLNHCYSSIQESCRDRDLIDYCTKARIQMKFIPSLSPWQGGIYEKMVDIFKKSYRHAISSRLLDIDDIRTIAKEAEAIVNTRPLTYYSDEITYFPLRPIDFLRPYAKLCGPHPEDYEADWLPIYSTRDSLLCHWKRTSEMITKFWTRWNHEYLTTLREHYRREHHNPRSCQEEPPKLGDIVLIHDPLLQRGQWKMGQIIGSADNFQRSVRLRLASKKEISRPNCLIYKLELCPSDEQNQRQIPSRQEAISSHSSPTQSLPQHPMITRSKTRHMSNAHLQCELAFGREFLHSAKALKME</sequence>
<dbReference type="InterPro" id="IPR001584">
    <property type="entry name" value="Integrase_cat-core"/>
</dbReference>
<reference evidence="5" key="1">
    <citation type="submission" date="2017-02" db="UniProtKB">
        <authorList>
            <consortium name="WormBaseParasite"/>
        </authorList>
    </citation>
    <scope>IDENTIFICATION</scope>
</reference>
<dbReference type="Pfam" id="PF05380">
    <property type="entry name" value="Peptidase_A17"/>
    <property type="match status" value="1"/>
</dbReference>
<protein>
    <submittedName>
        <fullName evidence="5">Integrase catalytic domain-containing protein</fullName>
    </submittedName>
</protein>
<feature type="region of interest" description="Disordered" evidence="1">
    <location>
        <begin position="1659"/>
        <end position="1684"/>
    </location>
</feature>
<dbReference type="EMBL" id="UYSL01027213">
    <property type="protein sequence ID" value="VDL86510.1"/>
    <property type="molecule type" value="Genomic_DNA"/>
</dbReference>
<dbReference type="InterPro" id="IPR043502">
    <property type="entry name" value="DNA/RNA_pol_sf"/>
</dbReference>
<dbReference type="InterPro" id="IPR008737">
    <property type="entry name" value="DUF1758"/>
</dbReference>
<dbReference type="SUPFAM" id="SSF53098">
    <property type="entry name" value="Ribonuclease H-like"/>
    <property type="match status" value="1"/>
</dbReference>
<feature type="domain" description="Integrase catalytic" evidence="2">
    <location>
        <begin position="1342"/>
        <end position="1528"/>
    </location>
</feature>
<feature type="compositionally biased region" description="Polar residues" evidence="1">
    <location>
        <begin position="222"/>
        <end position="231"/>
    </location>
</feature>
<dbReference type="InterPro" id="IPR008042">
    <property type="entry name" value="Retrotrans_Pao"/>
</dbReference>
<evidence type="ECO:0000259" key="2">
    <source>
        <dbReference type="PROSITE" id="PS50994"/>
    </source>
</evidence>
<dbReference type="PANTHER" id="PTHR47331">
    <property type="entry name" value="PHD-TYPE DOMAIN-CONTAINING PROTEIN"/>
    <property type="match status" value="1"/>
</dbReference>
<dbReference type="InterPro" id="IPR005312">
    <property type="entry name" value="DUF1759"/>
</dbReference>
<organism evidence="5">
    <name type="scientific">Nippostrongylus brasiliensis</name>
    <name type="common">Rat hookworm</name>
    <dbReference type="NCBI Taxonomy" id="27835"/>
    <lineage>
        <taxon>Eukaryota</taxon>
        <taxon>Metazoa</taxon>
        <taxon>Ecdysozoa</taxon>
        <taxon>Nematoda</taxon>
        <taxon>Chromadorea</taxon>
        <taxon>Rhabditida</taxon>
        <taxon>Rhabditina</taxon>
        <taxon>Rhabditomorpha</taxon>
        <taxon>Strongyloidea</taxon>
        <taxon>Heligmosomidae</taxon>
        <taxon>Nippostrongylus</taxon>
    </lineage>
</organism>
<dbReference type="PANTHER" id="PTHR47331:SF4">
    <property type="entry name" value="PEPTIDASE S1 DOMAIN-CONTAINING PROTEIN"/>
    <property type="match status" value="1"/>
</dbReference>
<proteinExistence type="predicted"/>
<evidence type="ECO:0000313" key="3">
    <source>
        <dbReference type="EMBL" id="VDL86510.1"/>
    </source>
</evidence>
<dbReference type="GO" id="GO:0015074">
    <property type="term" value="P:DNA integration"/>
    <property type="evidence" value="ECO:0007669"/>
    <property type="project" value="InterPro"/>
</dbReference>
<dbReference type="SUPFAM" id="SSF56672">
    <property type="entry name" value="DNA/RNA polymerases"/>
    <property type="match status" value="2"/>
</dbReference>
<evidence type="ECO:0000313" key="4">
    <source>
        <dbReference type="Proteomes" id="UP000271162"/>
    </source>
</evidence>